<protein>
    <submittedName>
        <fullName evidence="1">Uncharacterized protein</fullName>
    </submittedName>
</protein>
<gene>
    <name evidence="1" type="ORF">BDM02DRAFT_3131135</name>
</gene>
<reference evidence="1" key="2">
    <citation type="journal article" date="2020" name="Nat. Commun.">
        <title>Large-scale genome sequencing of mycorrhizal fungi provides insights into the early evolution of symbiotic traits.</title>
        <authorList>
            <person name="Miyauchi S."/>
            <person name="Kiss E."/>
            <person name="Kuo A."/>
            <person name="Drula E."/>
            <person name="Kohler A."/>
            <person name="Sanchez-Garcia M."/>
            <person name="Morin E."/>
            <person name="Andreopoulos B."/>
            <person name="Barry K.W."/>
            <person name="Bonito G."/>
            <person name="Buee M."/>
            <person name="Carver A."/>
            <person name="Chen C."/>
            <person name="Cichocki N."/>
            <person name="Clum A."/>
            <person name="Culley D."/>
            <person name="Crous P.W."/>
            <person name="Fauchery L."/>
            <person name="Girlanda M."/>
            <person name="Hayes R.D."/>
            <person name="Keri Z."/>
            <person name="LaButti K."/>
            <person name="Lipzen A."/>
            <person name="Lombard V."/>
            <person name="Magnuson J."/>
            <person name="Maillard F."/>
            <person name="Murat C."/>
            <person name="Nolan M."/>
            <person name="Ohm R.A."/>
            <person name="Pangilinan J."/>
            <person name="Pereira M.F."/>
            <person name="Perotto S."/>
            <person name="Peter M."/>
            <person name="Pfister S."/>
            <person name="Riley R."/>
            <person name="Sitrit Y."/>
            <person name="Stielow J.B."/>
            <person name="Szollosi G."/>
            <person name="Zifcakova L."/>
            <person name="Stursova M."/>
            <person name="Spatafora J.W."/>
            <person name="Tedersoo L."/>
            <person name="Vaario L.M."/>
            <person name="Yamada A."/>
            <person name="Yan M."/>
            <person name="Wang P."/>
            <person name="Xu J."/>
            <person name="Bruns T."/>
            <person name="Baldrian P."/>
            <person name="Vilgalys R."/>
            <person name="Dunand C."/>
            <person name="Henrissat B."/>
            <person name="Grigoriev I.V."/>
            <person name="Hibbett D."/>
            <person name="Nagy L.G."/>
            <person name="Martin F.M."/>
        </authorList>
    </citation>
    <scope>NUCLEOTIDE SEQUENCE</scope>
    <source>
        <strain evidence="1">P2</strain>
    </source>
</reference>
<reference evidence="1" key="1">
    <citation type="submission" date="2019-10" db="EMBL/GenBank/DDBJ databases">
        <authorList>
            <consortium name="DOE Joint Genome Institute"/>
            <person name="Kuo A."/>
            <person name="Miyauchi S."/>
            <person name="Kiss E."/>
            <person name="Drula E."/>
            <person name="Kohler A."/>
            <person name="Sanchez-Garcia M."/>
            <person name="Andreopoulos B."/>
            <person name="Barry K.W."/>
            <person name="Bonito G."/>
            <person name="Buee M."/>
            <person name="Carver A."/>
            <person name="Chen C."/>
            <person name="Cichocki N."/>
            <person name="Clum A."/>
            <person name="Culley D."/>
            <person name="Crous P.W."/>
            <person name="Fauchery L."/>
            <person name="Girlanda M."/>
            <person name="Hayes R."/>
            <person name="Keri Z."/>
            <person name="Labutti K."/>
            <person name="Lipzen A."/>
            <person name="Lombard V."/>
            <person name="Magnuson J."/>
            <person name="Maillard F."/>
            <person name="Morin E."/>
            <person name="Murat C."/>
            <person name="Nolan M."/>
            <person name="Ohm R."/>
            <person name="Pangilinan J."/>
            <person name="Pereira M."/>
            <person name="Perotto S."/>
            <person name="Peter M."/>
            <person name="Riley R."/>
            <person name="Sitrit Y."/>
            <person name="Stielow B."/>
            <person name="Szollosi G."/>
            <person name="Zifcakova L."/>
            <person name="Stursova M."/>
            <person name="Spatafora J.W."/>
            <person name="Tedersoo L."/>
            <person name="Vaario L.-M."/>
            <person name="Yamada A."/>
            <person name="Yan M."/>
            <person name="Wang P."/>
            <person name="Xu J."/>
            <person name="Bruns T."/>
            <person name="Baldrian P."/>
            <person name="Vilgalys R."/>
            <person name="Henrissat B."/>
            <person name="Grigoriev I.V."/>
            <person name="Hibbett D."/>
            <person name="Nagy L.G."/>
            <person name="Martin F.M."/>
        </authorList>
    </citation>
    <scope>NUCLEOTIDE SEQUENCE</scope>
    <source>
        <strain evidence="1">P2</strain>
    </source>
</reference>
<dbReference type="EMBL" id="MU118093">
    <property type="protein sequence ID" value="KAF9645376.1"/>
    <property type="molecule type" value="Genomic_DNA"/>
</dbReference>
<keyword evidence="2" id="KW-1185">Reference proteome</keyword>
<organism evidence="1 2">
    <name type="scientific">Thelephora ganbajun</name>
    <name type="common">Ganba fungus</name>
    <dbReference type="NCBI Taxonomy" id="370292"/>
    <lineage>
        <taxon>Eukaryota</taxon>
        <taxon>Fungi</taxon>
        <taxon>Dikarya</taxon>
        <taxon>Basidiomycota</taxon>
        <taxon>Agaricomycotina</taxon>
        <taxon>Agaricomycetes</taxon>
        <taxon>Thelephorales</taxon>
        <taxon>Thelephoraceae</taxon>
        <taxon>Thelephora</taxon>
    </lineage>
</organism>
<accession>A0ACB6Z8A0</accession>
<evidence type="ECO:0000313" key="2">
    <source>
        <dbReference type="Proteomes" id="UP000886501"/>
    </source>
</evidence>
<dbReference type="Proteomes" id="UP000886501">
    <property type="component" value="Unassembled WGS sequence"/>
</dbReference>
<sequence>MIPTRHRLHRRADDRELRREAVRQSRTSRSPPTNDGWPPVTLKATPETGRRTGWDFGSLRTEVGFYYGSTAHEKSEDPLRVLEDNISIDTEYFLDNRLAKPLGVSLGATGVGG</sequence>
<comment type="caution">
    <text evidence="1">The sequence shown here is derived from an EMBL/GenBank/DDBJ whole genome shotgun (WGS) entry which is preliminary data.</text>
</comment>
<proteinExistence type="predicted"/>
<name>A0ACB6Z8A0_THEGA</name>
<evidence type="ECO:0000313" key="1">
    <source>
        <dbReference type="EMBL" id="KAF9645376.1"/>
    </source>
</evidence>